<dbReference type="PROSITE" id="PS51078">
    <property type="entry name" value="ICLR_ED"/>
    <property type="match status" value="1"/>
</dbReference>
<dbReference type="InterPro" id="IPR005471">
    <property type="entry name" value="Tscrpt_reg_IclR_N"/>
</dbReference>
<gene>
    <name evidence="6" type="ORF">AB3G37_04100</name>
</gene>
<dbReference type="SMART" id="SM00346">
    <property type="entry name" value="HTH_ICLR"/>
    <property type="match status" value="1"/>
</dbReference>
<dbReference type="InterPro" id="IPR050707">
    <property type="entry name" value="HTH_MetabolicPath_Reg"/>
</dbReference>
<keyword evidence="3" id="KW-0804">Transcription</keyword>
<protein>
    <submittedName>
        <fullName evidence="6">IclR family transcriptional regulator</fullName>
    </submittedName>
</protein>
<dbReference type="RefSeq" id="WP_369789785.1">
    <property type="nucleotide sequence ID" value="NZ_CP165628.1"/>
</dbReference>
<dbReference type="Gene3D" id="3.30.450.40">
    <property type="match status" value="1"/>
</dbReference>
<dbReference type="Pfam" id="PF09339">
    <property type="entry name" value="HTH_IclR"/>
    <property type="match status" value="1"/>
</dbReference>
<dbReference type="InterPro" id="IPR014757">
    <property type="entry name" value="Tscrpt_reg_IclR_C"/>
</dbReference>
<dbReference type="EMBL" id="CP165628">
    <property type="protein sequence ID" value="XDU73303.1"/>
    <property type="molecule type" value="Genomic_DNA"/>
</dbReference>
<evidence type="ECO:0000259" key="4">
    <source>
        <dbReference type="PROSITE" id="PS51077"/>
    </source>
</evidence>
<feature type="domain" description="HTH iclR-type" evidence="4">
    <location>
        <begin position="6"/>
        <end position="67"/>
    </location>
</feature>
<dbReference type="AlphaFoldDB" id="A0AB39VRT7"/>
<organism evidence="6">
    <name type="scientific">Rouxiella sp. WC2420</name>
    <dbReference type="NCBI Taxonomy" id="3234145"/>
    <lineage>
        <taxon>Bacteria</taxon>
        <taxon>Pseudomonadati</taxon>
        <taxon>Pseudomonadota</taxon>
        <taxon>Gammaproteobacteria</taxon>
        <taxon>Enterobacterales</taxon>
        <taxon>Yersiniaceae</taxon>
        <taxon>Rouxiella</taxon>
    </lineage>
</organism>
<proteinExistence type="predicted"/>
<keyword evidence="2" id="KW-0238">DNA-binding</keyword>
<evidence type="ECO:0000256" key="3">
    <source>
        <dbReference type="ARBA" id="ARBA00023163"/>
    </source>
</evidence>
<keyword evidence="1" id="KW-0805">Transcription regulation</keyword>
<dbReference type="SUPFAM" id="SSF55781">
    <property type="entry name" value="GAF domain-like"/>
    <property type="match status" value="1"/>
</dbReference>
<dbReference type="SUPFAM" id="SSF46785">
    <property type="entry name" value="Winged helix' DNA-binding domain"/>
    <property type="match status" value="1"/>
</dbReference>
<reference evidence="6" key="1">
    <citation type="submission" date="2024-07" db="EMBL/GenBank/DDBJ databases">
        <authorList>
            <person name="Biller S.J."/>
        </authorList>
    </citation>
    <scope>NUCLEOTIDE SEQUENCE</scope>
    <source>
        <strain evidence="6">WC2420</strain>
    </source>
</reference>
<evidence type="ECO:0000256" key="1">
    <source>
        <dbReference type="ARBA" id="ARBA00023015"/>
    </source>
</evidence>
<dbReference type="Gene3D" id="1.10.10.10">
    <property type="entry name" value="Winged helix-like DNA-binding domain superfamily/Winged helix DNA-binding domain"/>
    <property type="match status" value="1"/>
</dbReference>
<name>A0AB39VRT7_9GAMM</name>
<dbReference type="GO" id="GO:0003677">
    <property type="term" value="F:DNA binding"/>
    <property type="evidence" value="ECO:0007669"/>
    <property type="project" value="UniProtKB-KW"/>
</dbReference>
<dbReference type="InterPro" id="IPR029016">
    <property type="entry name" value="GAF-like_dom_sf"/>
</dbReference>
<evidence type="ECO:0000313" key="6">
    <source>
        <dbReference type="EMBL" id="XDU73303.1"/>
    </source>
</evidence>
<evidence type="ECO:0000259" key="5">
    <source>
        <dbReference type="PROSITE" id="PS51078"/>
    </source>
</evidence>
<dbReference type="GO" id="GO:0003700">
    <property type="term" value="F:DNA-binding transcription factor activity"/>
    <property type="evidence" value="ECO:0007669"/>
    <property type="project" value="TreeGrafter"/>
</dbReference>
<dbReference type="GO" id="GO:0045892">
    <property type="term" value="P:negative regulation of DNA-templated transcription"/>
    <property type="evidence" value="ECO:0007669"/>
    <property type="project" value="TreeGrafter"/>
</dbReference>
<dbReference type="InterPro" id="IPR036388">
    <property type="entry name" value="WH-like_DNA-bd_sf"/>
</dbReference>
<dbReference type="PROSITE" id="PS51077">
    <property type="entry name" value="HTH_ICLR"/>
    <property type="match status" value="1"/>
</dbReference>
<accession>A0AB39VRT7</accession>
<dbReference type="PANTHER" id="PTHR30136">
    <property type="entry name" value="HELIX-TURN-HELIX TRANSCRIPTIONAL REGULATOR, ICLR FAMILY"/>
    <property type="match status" value="1"/>
</dbReference>
<feature type="domain" description="IclR-ED" evidence="5">
    <location>
        <begin position="68"/>
        <end position="240"/>
    </location>
</feature>
<dbReference type="PANTHER" id="PTHR30136:SF35">
    <property type="entry name" value="HTH-TYPE TRANSCRIPTIONAL REGULATOR RV1719"/>
    <property type="match status" value="1"/>
</dbReference>
<sequence length="246" mass="26921">MNEPGVASLDGALQLLNLLADRPGIGLSEIARRSGITKSRVYRLLSTLEARFYVQKSGDPATYRLGHQILVLGVSARSQNLLLCAAEPLLDQLSERLNENLQIRLREGEEVVQIISRTSKQTLQVRSAVGNRRRLGEGPSGKLLLAYATQALQDQYVEQAKDPAQLSAQLREIRQQQLARSRGELTPGVWAFAVPIFDSRRECIAALSLSAPMQRAEPSADEVIEQLSQAAAQISAQLGCSSYSTL</sequence>
<evidence type="ECO:0000256" key="2">
    <source>
        <dbReference type="ARBA" id="ARBA00023125"/>
    </source>
</evidence>
<dbReference type="Pfam" id="PF01614">
    <property type="entry name" value="IclR_C"/>
    <property type="match status" value="1"/>
</dbReference>
<dbReference type="InterPro" id="IPR036390">
    <property type="entry name" value="WH_DNA-bd_sf"/>
</dbReference>